<organism evidence="1 3">
    <name type="scientific">Araneus ventricosus</name>
    <name type="common">Orbweaver spider</name>
    <name type="synonym">Epeira ventricosa</name>
    <dbReference type="NCBI Taxonomy" id="182803"/>
    <lineage>
        <taxon>Eukaryota</taxon>
        <taxon>Metazoa</taxon>
        <taxon>Ecdysozoa</taxon>
        <taxon>Arthropoda</taxon>
        <taxon>Chelicerata</taxon>
        <taxon>Arachnida</taxon>
        <taxon>Araneae</taxon>
        <taxon>Araneomorphae</taxon>
        <taxon>Entelegynae</taxon>
        <taxon>Araneoidea</taxon>
        <taxon>Araneidae</taxon>
        <taxon>Araneus</taxon>
    </lineage>
</organism>
<evidence type="ECO:0000313" key="2">
    <source>
        <dbReference type="EMBL" id="GBN33161.1"/>
    </source>
</evidence>
<evidence type="ECO:0000313" key="1">
    <source>
        <dbReference type="EMBL" id="GBN33126.1"/>
    </source>
</evidence>
<name>A0A4Y2N5L9_ARAVE</name>
<reference evidence="1 3" key="1">
    <citation type="journal article" date="2019" name="Sci. Rep.">
        <title>Orb-weaving spider Araneus ventricosus genome elucidates the spidroin gene catalogue.</title>
        <authorList>
            <person name="Kono N."/>
            <person name="Nakamura H."/>
            <person name="Ohtoshi R."/>
            <person name="Moran D.A.P."/>
            <person name="Shinohara A."/>
            <person name="Yoshida Y."/>
            <person name="Fujiwara M."/>
            <person name="Mori M."/>
            <person name="Tomita M."/>
            <person name="Arakawa K."/>
        </authorList>
    </citation>
    <scope>NUCLEOTIDE SEQUENCE [LARGE SCALE GENOMIC DNA]</scope>
</reference>
<keyword evidence="3" id="KW-1185">Reference proteome</keyword>
<evidence type="ECO:0000313" key="3">
    <source>
        <dbReference type="Proteomes" id="UP000499080"/>
    </source>
</evidence>
<protein>
    <submittedName>
        <fullName evidence="1">Uncharacterized protein</fullName>
    </submittedName>
</protein>
<sequence length="84" mass="9782">MTRAIPEVVPSLQTSAPHRREDVWSRTYDLGCSSSTYTVNLHWNSNFKLGTLRCRSRDLTSRPQRHQWKQSCGANTQKIRYSDL</sequence>
<dbReference type="Proteomes" id="UP000499080">
    <property type="component" value="Unassembled WGS sequence"/>
</dbReference>
<dbReference type="EMBL" id="BGPR01008335">
    <property type="protein sequence ID" value="GBN33126.1"/>
    <property type="molecule type" value="Genomic_DNA"/>
</dbReference>
<dbReference type="AlphaFoldDB" id="A0A4Y2N5L9"/>
<proteinExistence type="predicted"/>
<gene>
    <name evidence="2" type="ORF">AVEN_262836_1</name>
    <name evidence="1" type="ORF">AVEN_65567_1</name>
</gene>
<comment type="caution">
    <text evidence="1">The sequence shown here is derived from an EMBL/GenBank/DDBJ whole genome shotgun (WGS) entry which is preliminary data.</text>
</comment>
<accession>A0A4Y2N5L9</accession>
<dbReference type="EMBL" id="BGPR01008340">
    <property type="protein sequence ID" value="GBN33161.1"/>
    <property type="molecule type" value="Genomic_DNA"/>
</dbReference>